<feature type="binding site" evidence="6">
    <location>
        <position position="385"/>
    </location>
    <ligand>
        <name>S-adenosyl-L-methionine</name>
        <dbReference type="ChEBI" id="CHEBI:59789"/>
    </ligand>
</feature>
<dbReference type="InterPro" id="IPR029063">
    <property type="entry name" value="SAM-dependent_MTases_sf"/>
</dbReference>
<comment type="catalytic activity">
    <reaction evidence="5">
        <text>uridine(54) in tRNA + S-adenosyl-L-methionine = 5-methyluridine(54) in tRNA + S-adenosyl-L-homocysteine + H(+)</text>
        <dbReference type="Rhea" id="RHEA:42712"/>
        <dbReference type="Rhea" id="RHEA-COMP:10167"/>
        <dbReference type="Rhea" id="RHEA-COMP:10193"/>
        <dbReference type="ChEBI" id="CHEBI:15378"/>
        <dbReference type="ChEBI" id="CHEBI:57856"/>
        <dbReference type="ChEBI" id="CHEBI:59789"/>
        <dbReference type="ChEBI" id="CHEBI:65315"/>
        <dbReference type="ChEBI" id="CHEBI:74447"/>
        <dbReference type="EC" id="2.1.1.35"/>
    </reaction>
    <physiologicalReaction direction="left-to-right" evidence="5">
        <dbReference type="Rhea" id="RHEA:42713"/>
    </physiologicalReaction>
</comment>
<dbReference type="PANTHER" id="PTHR45904:SF2">
    <property type="entry name" value="TRNA (URACIL-5-)-METHYLTRANSFERASE HOMOLOG A"/>
    <property type="match status" value="1"/>
</dbReference>
<dbReference type="InterPro" id="IPR012677">
    <property type="entry name" value="Nucleotide-bd_a/b_plait_sf"/>
</dbReference>
<feature type="binding site" evidence="6">
    <location>
        <position position="435"/>
    </location>
    <ligand>
        <name>S-adenosyl-L-methionine</name>
        <dbReference type="ChEBI" id="CHEBI:59789"/>
    </ligand>
</feature>
<dbReference type="PROSITE" id="PS51687">
    <property type="entry name" value="SAM_MT_RNA_M5U"/>
    <property type="match status" value="1"/>
</dbReference>
<dbReference type="InterPro" id="IPR010280">
    <property type="entry name" value="U5_MeTrfase_fam"/>
</dbReference>
<feature type="binding site" evidence="6">
    <location>
        <position position="335"/>
    </location>
    <ligand>
        <name>S-adenosyl-L-methionine</name>
        <dbReference type="ChEBI" id="CHEBI:59789"/>
    </ligand>
</feature>
<evidence type="ECO:0000256" key="1">
    <source>
        <dbReference type="ARBA" id="ARBA00022603"/>
    </source>
</evidence>
<reference evidence="9" key="2">
    <citation type="submission" date="2020-11" db="EMBL/GenBank/DDBJ databases">
        <authorList>
            <person name="McCartney M.A."/>
            <person name="Auch B."/>
            <person name="Kono T."/>
            <person name="Mallez S."/>
            <person name="Becker A."/>
            <person name="Gohl D.M."/>
            <person name="Silverstein K.A.T."/>
            <person name="Koren S."/>
            <person name="Bechman K.B."/>
            <person name="Herman A."/>
            <person name="Abrahante J.E."/>
            <person name="Garbe J."/>
        </authorList>
    </citation>
    <scope>NUCLEOTIDE SEQUENCE</scope>
    <source>
        <strain evidence="9">Duluth1</strain>
        <tissue evidence="9">Whole animal</tissue>
    </source>
</reference>
<accession>A0A9D4S664</accession>
<dbReference type="GO" id="GO:0006396">
    <property type="term" value="P:RNA processing"/>
    <property type="evidence" value="ECO:0007669"/>
    <property type="project" value="InterPro"/>
</dbReference>
<dbReference type="AlphaFoldDB" id="A0A9D4S664"/>
<reference evidence="9" key="1">
    <citation type="journal article" date="2019" name="bioRxiv">
        <title>The Genome of the Zebra Mussel, Dreissena polymorpha: A Resource for Invasive Species Research.</title>
        <authorList>
            <person name="McCartney M.A."/>
            <person name="Auch B."/>
            <person name="Kono T."/>
            <person name="Mallez S."/>
            <person name="Zhang Y."/>
            <person name="Obille A."/>
            <person name="Becker A."/>
            <person name="Abrahante J.E."/>
            <person name="Garbe J."/>
            <person name="Badalamenti J.P."/>
            <person name="Herman A."/>
            <person name="Mangelson H."/>
            <person name="Liachko I."/>
            <person name="Sullivan S."/>
            <person name="Sone E.D."/>
            <person name="Koren S."/>
            <person name="Silverstein K.A.T."/>
            <person name="Beckman K.B."/>
            <person name="Gohl D.M."/>
        </authorList>
    </citation>
    <scope>NUCLEOTIDE SEQUENCE</scope>
    <source>
        <strain evidence="9">Duluth1</strain>
        <tissue evidence="9">Whole animal</tissue>
    </source>
</reference>
<evidence type="ECO:0000256" key="7">
    <source>
        <dbReference type="PROSITE-ProRule" id="PRU10015"/>
    </source>
</evidence>
<feature type="active site" description="Nucleophile" evidence="6">
    <location>
        <position position="463"/>
    </location>
</feature>
<dbReference type="SUPFAM" id="SSF54928">
    <property type="entry name" value="RNA-binding domain, RBD"/>
    <property type="match status" value="1"/>
</dbReference>
<keyword evidence="10" id="KW-1185">Reference proteome</keyword>
<dbReference type="PANTHER" id="PTHR45904">
    <property type="entry name" value="TRNA (URACIL-5-)-METHYLTRANSFERASE"/>
    <property type="match status" value="1"/>
</dbReference>
<evidence type="ECO:0000313" key="10">
    <source>
        <dbReference type="Proteomes" id="UP000828390"/>
    </source>
</evidence>
<keyword evidence="3 6" id="KW-0949">S-adenosyl-L-methionine</keyword>
<dbReference type="GO" id="GO:0032259">
    <property type="term" value="P:methylation"/>
    <property type="evidence" value="ECO:0007669"/>
    <property type="project" value="UniProtKB-KW"/>
</dbReference>
<dbReference type="EMBL" id="JAIWYP010000001">
    <property type="protein sequence ID" value="KAH3894059.1"/>
    <property type="molecule type" value="Genomic_DNA"/>
</dbReference>
<organism evidence="9 10">
    <name type="scientific">Dreissena polymorpha</name>
    <name type="common">Zebra mussel</name>
    <name type="synonym">Mytilus polymorpha</name>
    <dbReference type="NCBI Taxonomy" id="45954"/>
    <lineage>
        <taxon>Eukaryota</taxon>
        <taxon>Metazoa</taxon>
        <taxon>Spiralia</taxon>
        <taxon>Lophotrochozoa</taxon>
        <taxon>Mollusca</taxon>
        <taxon>Bivalvia</taxon>
        <taxon>Autobranchia</taxon>
        <taxon>Heteroconchia</taxon>
        <taxon>Euheterodonta</taxon>
        <taxon>Imparidentia</taxon>
        <taxon>Neoheterodontei</taxon>
        <taxon>Myida</taxon>
        <taxon>Dreissenoidea</taxon>
        <taxon>Dreissenidae</taxon>
        <taxon>Dreissena</taxon>
    </lineage>
</organism>
<dbReference type="Gene3D" id="3.30.70.330">
    <property type="match status" value="1"/>
</dbReference>
<dbReference type="Pfam" id="PF05958">
    <property type="entry name" value="tRNA_U5-meth_tr"/>
    <property type="match status" value="1"/>
</dbReference>
<comment type="caution">
    <text evidence="9">The sequence shown here is derived from an EMBL/GenBank/DDBJ whole genome shotgun (WGS) entry which is preliminary data.</text>
</comment>
<dbReference type="Gene3D" id="3.40.50.150">
    <property type="entry name" value="Vaccinia Virus protein VP39"/>
    <property type="match status" value="1"/>
</dbReference>
<keyword evidence="2 6" id="KW-0808">Transferase</keyword>
<evidence type="ECO:0000256" key="8">
    <source>
        <dbReference type="SAM" id="MobiDB-lite"/>
    </source>
</evidence>
<name>A0A9D4S664_DREPO</name>
<feature type="compositionally biased region" description="Basic and acidic residues" evidence="8">
    <location>
        <begin position="75"/>
        <end position="91"/>
    </location>
</feature>
<evidence type="ECO:0000256" key="4">
    <source>
        <dbReference type="ARBA" id="ARBA00033763"/>
    </source>
</evidence>
<dbReference type="PROSITE" id="PS01230">
    <property type="entry name" value="TRMA_1"/>
    <property type="match status" value="1"/>
</dbReference>
<dbReference type="GO" id="GO:0003723">
    <property type="term" value="F:RNA binding"/>
    <property type="evidence" value="ECO:0007669"/>
    <property type="project" value="TreeGrafter"/>
</dbReference>
<dbReference type="Gene3D" id="2.40.50.1070">
    <property type="match status" value="1"/>
</dbReference>
<dbReference type="InterPro" id="IPR035979">
    <property type="entry name" value="RBD_domain_sf"/>
</dbReference>
<dbReference type="InterPro" id="IPR030390">
    <property type="entry name" value="MeTrfase_TrmA_AS"/>
</dbReference>
<sequence length="491" mass="54961">EFKKKLAKIDVTPVKLKIWKDVCFVTFRNDEEKKAAMQKINGLNWRGCNLTATVARPAADPLVRKRKQGGDGDVEGEKKSRMNDDDLSPEERLKNSVTPLWKMEYKEQLRSKTDEMLAFFKRYHRQLEKNCSDLKSWLRDMRHKHGAIPCELLPILPSPEQDGYRNKCEFTIGPGVGESSPSVVGFRYGTYAQGTVSVGSAAEVAFLPQQMKALLKLFQGYLDQSPYPAFNPETHEGYWRQLTVRTSRLAHLMVMVDFHPQSLTQETLNKVKENLRQFLSESDGKDVTVTSCYFRAHTDKTTCSDAPFEHLFGDKSITESLLGLKFQISPSAFFQVNTAGAEVLYQTVADWCGPSNSTTVLDICCGTGTIGLTVAKRVSKVIGVEMCSQAVEDAKTNAQLNGVTNVEYHCAKAEDIIKEVTRSVHGSDEVVAIVDPPRSGLHSSVIVSIRNCRNIKRLVYVSCNMNGAMNNFIDLVRPTSKRLTGSRFLPI</sequence>
<evidence type="ECO:0000256" key="2">
    <source>
        <dbReference type="ARBA" id="ARBA00022679"/>
    </source>
</evidence>
<keyword evidence="1 6" id="KW-0489">Methyltransferase</keyword>
<gene>
    <name evidence="9" type="ORF">DPMN_018216</name>
</gene>
<feature type="region of interest" description="Disordered" evidence="8">
    <location>
        <begin position="59"/>
        <end position="91"/>
    </location>
</feature>
<dbReference type="EC" id="2.1.1.35" evidence="4"/>
<comment type="similarity">
    <text evidence="6">Belongs to the class I-like SAM-binding methyltransferase superfamily. RNA M5U methyltransferase family.</text>
</comment>
<evidence type="ECO:0000256" key="3">
    <source>
        <dbReference type="ARBA" id="ARBA00022691"/>
    </source>
</evidence>
<feature type="active site" evidence="7">
    <location>
        <position position="463"/>
    </location>
</feature>
<dbReference type="Proteomes" id="UP000828390">
    <property type="component" value="Unassembled WGS sequence"/>
</dbReference>
<dbReference type="InterPro" id="IPR045850">
    <property type="entry name" value="TRM2_met"/>
</dbReference>
<protein>
    <recommendedName>
        <fullName evidence="4">tRNA (uracil(54)-C(5))-methyltransferase</fullName>
        <ecNumber evidence="4">2.1.1.35</ecNumber>
    </recommendedName>
</protein>
<evidence type="ECO:0000256" key="6">
    <source>
        <dbReference type="PROSITE-ProRule" id="PRU01024"/>
    </source>
</evidence>
<dbReference type="CDD" id="cd02440">
    <property type="entry name" value="AdoMet_MTases"/>
    <property type="match status" value="1"/>
</dbReference>
<evidence type="ECO:0000256" key="5">
    <source>
        <dbReference type="ARBA" id="ARBA00047278"/>
    </source>
</evidence>
<dbReference type="SUPFAM" id="SSF53335">
    <property type="entry name" value="S-adenosyl-L-methionine-dependent methyltransferases"/>
    <property type="match status" value="1"/>
</dbReference>
<evidence type="ECO:0000313" key="9">
    <source>
        <dbReference type="EMBL" id="KAH3894059.1"/>
    </source>
</evidence>
<dbReference type="GO" id="GO:0030697">
    <property type="term" value="F:tRNA (uracil(54)-C5)-methyltransferase activity, S-adenosyl methionine-dependent"/>
    <property type="evidence" value="ECO:0007669"/>
    <property type="project" value="UniProtKB-EC"/>
</dbReference>
<feature type="non-terminal residue" evidence="9">
    <location>
        <position position="1"/>
    </location>
</feature>
<proteinExistence type="inferred from homology"/>
<comment type="caution">
    <text evidence="6">Lacks conserved residue(s) required for the propagation of feature annotation.</text>
</comment>